<evidence type="ECO:0000313" key="1">
    <source>
        <dbReference type="EMBL" id="KAI4859443.1"/>
    </source>
</evidence>
<protein>
    <submittedName>
        <fullName evidence="1">HIT-like protein</fullName>
    </submittedName>
</protein>
<proteinExistence type="predicted"/>
<comment type="caution">
    <text evidence="1">The sequence shown here is derived from an EMBL/GenBank/DDBJ whole genome shotgun (WGS) entry which is preliminary data.</text>
</comment>
<organism evidence="1 2">
    <name type="scientific">Hypoxylon rubiginosum</name>
    <dbReference type="NCBI Taxonomy" id="110542"/>
    <lineage>
        <taxon>Eukaryota</taxon>
        <taxon>Fungi</taxon>
        <taxon>Dikarya</taxon>
        <taxon>Ascomycota</taxon>
        <taxon>Pezizomycotina</taxon>
        <taxon>Sordariomycetes</taxon>
        <taxon>Xylariomycetidae</taxon>
        <taxon>Xylariales</taxon>
        <taxon>Hypoxylaceae</taxon>
        <taxon>Hypoxylon</taxon>
    </lineage>
</organism>
<keyword evidence="2" id="KW-1185">Reference proteome</keyword>
<evidence type="ECO:0000313" key="2">
    <source>
        <dbReference type="Proteomes" id="UP001497700"/>
    </source>
</evidence>
<dbReference type="Proteomes" id="UP001497700">
    <property type="component" value="Unassembled WGS sequence"/>
</dbReference>
<name>A0ACB9YJY0_9PEZI</name>
<dbReference type="EMBL" id="MU393633">
    <property type="protein sequence ID" value="KAI4859443.1"/>
    <property type="molecule type" value="Genomic_DNA"/>
</dbReference>
<gene>
    <name evidence="1" type="ORF">F4820DRAFT_166293</name>
</gene>
<sequence length="324" mass="35310">MADMIRPVAPPNLPSLVQAAFNKARVTGDVTYYPTQVAVLTPRSIPVSIPVSIPFQLRFSPALAHKPKAPKPKEPNAKPFNPFENPSPAMLIADLPPSHRLVLNKFAVVPEHFILVTRDVKPQTHVLEKGDIAATFACIQAYHADGRELFAFFNSGPHSGASQPHRHLQLLPVERMKDGLEDVENGGQWRVLAEKLTESTQGLPFQVFTTGMRPDMSAEERHSSYIELYRRAVEAALPDIEVSGEGEAKISYNLAITSSSMALCPRTAEGTMIKNKSGESIGVVSLNGTVLAGTALVKNEAEWDALRENPDMLLDVLKGIGLPP</sequence>
<accession>A0ACB9YJY0</accession>
<reference evidence="1 2" key="1">
    <citation type="journal article" date="2022" name="New Phytol.">
        <title>Ecological generalism drives hyperdiversity of secondary metabolite gene clusters in xylarialean endophytes.</title>
        <authorList>
            <person name="Franco M.E.E."/>
            <person name="Wisecaver J.H."/>
            <person name="Arnold A.E."/>
            <person name="Ju Y.M."/>
            <person name="Slot J.C."/>
            <person name="Ahrendt S."/>
            <person name="Moore L.P."/>
            <person name="Eastman K.E."/>
            <person name="Scott K."/>
            <person name="Konkel Z."/>
            <person name="Mondo S.J."/>
            <person name="Kuo A."/>
            <person name="Hayes R.D."/>
            <person name="Haridas S."/>
            <person name="Andreopoulos B."/>
            <person name="Riley R."/>
            <person name="LaButti K."/>
            <person name="Pangilinan J."/>
            <person name="Lipzen A."/>
            <person name="Amirebrahimi M."/>
            <person name="Yan J."/>
            <person name="Adam C."/>
            <person name="Keymanesh K."/>
            <person name="Ng V."/>
            <person name="Louie K."/>
            <person name="Northen T."/>
            <person name="Drula E."/>
            <person name="Henrissat B."/>
            <person name="Hsieh H.M."/>
            <person name="Youens-Clark K."/>
            <person name="Lutzoni F."/>
            <person name="Miadlikowska J."/>
            <person name="Eastwood D.C."/>
            <person name="Hamelin R.C."/>
            <person name="Grigoriev I.V."/>
            <person name="U'Ren J.M."/>
        </authorList>
    </citation>
    <scope>NUCLEOTIDE SEQUENCE [LARGE SCALE GENOMIC DNA]</scope>
    <source>
        <strain evidence="1 2">CBS 119005</strain>
    </source>
</reference>